<keyword evidence="7 17" id="KW-0378">Hydrolase</keyword>
<evidence type="ECO:0000256" key="2">
    <source>
        <dbReference type="ARBA" id="ARBA00004613"/>
    </source>
</evidence>
<gene>
    <name evidence="20" type="ORF">Egran_01235</name>
</gene>
<evidence type="ECO:0000256" key="8">
    <source>
        <dbReference type="ARBA" id="ARBA00023211"/>
    </source>
</evidence>
<organism evidence="20 21">
    <name type="scientific">Elaphomyces granulatus</name>
    <dbReference type="NCBI Taxonomy" id="519963"/>
    <lineage>
        <taxon>Eukaryota</taxon>
        <taxon>Fungi</taxon>
        <taxon>Dikarya</taxon>
        <taxon>Ascomycota</taxon>
        <taxon>Pezizomycotina</taxon>
        <taxon>Eurotiomycetes</taxon>
        <taxon>Eurotiomycetidae</taxon>
        <taxon>Eurotiales</taxon>
        <taxon>Elaphomycetaceae</taxon>
        <taxon>Elaphomyces</taxon>
    </lineage>
</organism>
<proteinExistence type="inferred from homology"/>
<name>A0A232M4J4_9EURO</name>
<dbReference type="GO" id="GO:0005576">
    <property type="term" value="C:extracellular region"/>
    <property type="evidence" value="ECO:0007669"/>
    <property type="project" value="UniProtKB-SubCell"/>
</dbReference>
<evidence type="ECO:0000256" key="3">
    <source>
        <dbReference type="ARBA" id="ARBA00005641"/>
    </source>
</evidence>
<evidence type="ECO:0000313" key="20">
    <source>
        <dbReference type="EMBL" id="OXV11007.1"/>
    </source>
</evidence>
<comment type="cofactor">
    <cofactor evidence="1">
        <name>Mn(2+)</name>
        <dbReference type="ChEBI" id="CHEBI:29035"/>
    </cofactor>
</comment>
<dbReference type="PANTHER" id="PTHR31297:SF1">
    <property type="entry name" value="GLUCAN 1,3-BETA-GLUCOSIDASE I_II-RELATED"/>
    <property type="match status" value="1"/>
</dbReference>
<accession>A0A232M4J4</accession>
<keyword evidence="8" id="KW-0464">Manganese</keyword>
<evidence type="ECO:0000256" key="18">
    <source>
        <dbReference type="SAM" id="SignalP"/>
    </source>
</evidence>
<evidence type="ECO:0000256" key="4">
    <source>
        <dbReference type="ARBA" id="ARBA00011245"/>
    </source>
</evidence>
<comment type="similarity">
    <text evidence="3 17">Belongs to the glycosyl hydrolase 5 (cellulase A) family.</text>
</comment>
<dbReference type="Gene3D" id="3.20.20.80">
    <property type="entry name" value="Glycosidases"/>
    <property type="match status" value="1"/>
</dbReference>
<protein>
    <recommendedName>
        <fullName evidence="14">glucan 1,3-beta-glucosidase</fullName>
        <ecNumber evidence="14">3.2.1.58</ecNumber>
    </recommendedName>
    <alternativeName>
        <fullName evidence="16">Exo-1,3-beta-glucanase 1</fullName>
    </alternativeName>
    <alternativeName>
        <fullName evidence="15">Exo-1,3-beta-glucanase A</fullName>
    </alternativeName>
</protein>
<dbReference type="GO" id="GO:0004338">
    <property type="term" value="F:glucan exo-1,3-beta-glucosidase activity"/>
    <property type="evidence" value="ECO:0007669"/>
    <property type="project" value="UniProtKB-EC"/>
</dbReference>
<keyword evidence="6 18" id="KW-0732">Signal</keyword>
<evidence type="ECO:0000256" key="9">
    <source>
        <dbReference type="ARBA" id="ARBA00023295"/>
    </source>
</evidence>
<evidence type="ECO:0000256" key="17">
    <source>
        <dbReference type="RuleBase" id="RU361153"/>
    </source>
</evidence>
<sequence>MLLRLLRTALLSLSACFALTQAAPSPFRLGSRSLTFDYSSQKVRGVNLGGWLVLEPWITPSIFEAAGNSAVDEWTLSQILANNALSTLSTHWNTWITADDFAHIASLGLNHVRIPIGYWAINPLPSEPFVQGQLSLLDQAIGWARTSGIKVIIDLHGAPGSQNGFDNSGRRGNIEWQQGFTVNQTLDAIQALASRYVNDADVVAAIELLNEPFVARGVQLDPLKQFYYDGWGRIRQYSHDTTVVIHDGFLDPVSAWNGFMNAASGVWYVMLDTHHYEIFDSGQLQISTDQHIQAACSFGSNEVAKTDKWTIVGEWTGALTDCAKYLNGRGVGARYDGTYQGSTAIIGSCNGKSQGSVAGLSADEQTSIRRFIEAQLDAFEMNTGWIYWTWKTEGAPEWDMQQQIAGGVFPNPVTSRKFPKAC</sequence>
<evidence type="ECO:0000256" key="10">
    <source>
        <dbReference type="ARBA" id="ARBA00023316"/>
    </source>
</evidence>
<dbReference type="InterPro" id="IPR001547">
    <property type="entry name" value="Glyco_hydro_5"/>
</dbReference>
<keyword evidence="10" id="KW-0961">Cell wall biogenesis/degradation</keyword>
<dbReference type="AlphaFoldDB" id="A0A232M4J4"/>
<dbReference type="GO" id="GO:0071555">
    <property type="term" value="P:cell wall organization"/>
    <property type="evidence" value="ECO:0007669"/>
    <property type="project" value="UniProtKB-KW"/>
</dbReference>
<evidence type="ECO:0000256" key="14">
    <source>
        <dbReference type="ARBA" id="ARBA00038929"/>
    </source>
</evidence>
<feature type="chain" id="PRO_5012918036" description="glucan 1,3-beta-glucosidase" evidence="18">
    <location>
        <begin position="23"/>
        <end position="422"/>
    </location>
</feature>
<feature type="signal peptide" evidence="18">
    <location>
        <begin position="1"/>
        <end position="22"/>
    </location>
</feature>
<dbReference type="SUPFAM" id="SSF51445">
    <property type="entry name" value="(Trans)glycosidases"/>
    <property type="match status" value="1"/>
</dbReference>
<evidence type="ECO:0000256" key="7">
    <source>
        <dbReference type="ARBA" id="ARBA00022801"/>
    </source>
</evidence>
<evidence type="ECO:0000256" key="16">
    <source>
        <dbReference type="ARBA" id="ARBA00041265"/>
    </source>
</evidence>
<evidence type="ECO:0000313" key="21">
    <source>
        <dbReference type="Proteomes" id="UP000243515"/>
    </source>
</evidence>
<dbReference type="InterPro" id="IPR017853">
    <property type="entry name" value="GH"/>
</dbReference>
<evidence type="ECO:0000256" key="11">
    <source>
        <dbReference type="ARBA" id="ARBA00023326"/>
    </source>
</evidence>
<comment type="subcellular location">
    <subcellularLocation>
        <location evidence="2">Secreted</location>
    </subcellularLocation>
</comment>
<keyword evidence="11" id="KW-0624">Polysaccharide degradation</keyword>
<dbReference type="Proteomes" id="UP000243515">
    <property type="component" value="Unassembled WGS sequence"/>
</dbReference>
<comment type="caution">
    <text evidence="20">The sequence shown here is derived from an EMBL/GenBank/DDBJ whole genome shotgun (WGS) entry which is preliminary data.</text>
</comment>
<evidence type="ECO:0000256" key="5">
    <source>
        <dbReference type="ARBA" id="ARBA00022525"/>
    </source>
</evidence>
<comment type="subunit">
    <text evidence="4">Monomer.</text>
</comment>
<keyword evidence="9 17" id="KW-0326">Glycosidase</keyword>
<evidence type="ECO:0000256" key="1">
    <source>
        <dbReference type="ARBA" id="ARBA00001936"/>
    </source>
</evidence>
<evidence type="ECO:0000256" key="6">
    <source>
        <dbReference type="ARBA" id="ARBA00022729"/>
    </source>
</evidence>
<dbReference type="OrthoDB" id="62120at2759"/>
<dbReference type="GO" id="GO:0009251">
    <property type="term" value="P:glucan catabolic process"/>
    <property type="evidence" value="ECO:0007669"/>
    <property type="project" value="TreeGrafter"/>
</dbReference>
<evidence type="ECO:0000259" key="19">
    <source>
        <dbReference type="Pfam" id="PF00150"/>
    </source>
</evidence>
<evidence type="ECO:0000256" key="13">
    <source>
        <dbReference type="ARBA" id="ARBA00037254"/>
    </source>
</evidence>
<keyword evidence="21" id="KW-1185">Reference proteome</keyword>
<dbReference type="GO" id="GO:0009986">
    <property type="term" value="C:cell surface"/>
    <property type="evidence" value="ECO:0007669"/>
    <property type="project" value="TreeGrafter"/>
</dbReference>
<dbReference type="Pfam" id="PF00150">
    <property type="entry name" value="Cellulase"/>
    <property type="match status" value="1"/>
</dbReference>
<comment type="function">
    <text evidence="13">Beta-glucanases participate in the metabolism of beta-glucan, the main structural component of the cell wall. It could also function biosynthetically as a transglycosylase.</text>
</comment>
<dbReference type="EMBL" id="NPHW01002656">
    <property type="protein sequence ID" value="OXV11007.1"/>
    <property type="molecule type" value="Genomic_DNA"/>
</dbReference>
<keyword evidence="11" id="KW-0119">Carbohydrate metabolism</keyword>
<comment type="catalytic activity">
    <reaction evidence="12">
        <text>Successive hydrolysis of beta-D-glucose units from the non-reducing ends of (1-&gt;3)-beta-D-glucans, releasing alpha-glucose.</text>
        <dbReference type="EC" id="3.2.1.58"/>
    </reaction>
</comment>
<evidence type="ECO:0000256" key="15">
    <source>
        <dbReference type="ARBA" id="ARBA00041261"/>
    </source>
</evidence>
<reference evidence="20 21" key="1">
    <citation type="journal article" date="2015" name="Environ. Microbiol.">
        <title>Metagenome sequence of Elaphomyces granulatus from sporocarp tissue reveals Ascomycota ectomycorrhizal fingerprints of genome expansion and a Proteobacteria-rich microbiome.</title>
        <authorList>
            <person name="Quandt C.A."/>
            <person name="Kohler A."/>
            <person name="Hesse C.N."/>
            <person name="Sharpton T.J."/>
            <person name="Martin F."/>
            <person name="Spatafora J.W."/>
        </authorList>
    </citation>
    <scope>NUCLEOTIDE SEQUENCE [LARGE SCALE GENOMIC DNA]</scope>
    <source>
        <strain evidence="20 21">OSC145934</strain>
    </source>
</reference>
<dbReference type="PANTHER" id="PTHR31297">
    <property type="entry name" value="GLUCAN ENDO-1,6-BETA-GLUCOSIDASE B"/>
    <property type="match status" value="1"/>
</dbReference>
<dbReference type="InterPro" id="IPR050386">
    <property type="entry name" value="Glycosyl_hydrolase_5"/>
</dbReference>
<keyword evidence="5" id="KW-0964">Secreted</keyword>
<dbReference type="FunFam" id="3.20.20.80:FF:000033">
    <property type="entry name" value="Glucan 1,3-beta-glucosidase A"/>
    <property type="match status" value="1"/>
</dbReference>
<evidence type="ECO:0000256" key="12">
    <source>
        <dbReference type="ARBA" id="ARBA00036824"/>
    </source>
</evidence>
<feature type="domain" description="Glycoside hydrolase family 5" evidence="19">
    <location>
        <begin position="85"/>
        <end position="318"/>
    </location>
</feature>
<dbReference type="EC" id="3.2.1.58" evidence="14"/>